<evidence type="ECO:0000313" key="2">
    <source>
        <dbReference type="Proteomes" id="UP001652641"/>
    </source>
</evidence>
<dbReference type="AlphaFoldDB" id="A0A3Q7R6C4"/>
<accession>A0A3Q7R6C4</accession>
<dbReference type="GO" id="GO:0016491">
    <property type="term" value="F:oxidoreductase activity"/>
    <property type="evidence" value="ECO:0007669"/>
    <property type="project" value="InterPro"/>
</dbReference>
<dbReference type="PANTHER" id="PTHR44461:SF1">
    <property type="entry name" value="QUINONE OXIDOREDUCTASE-LIKE PROTEIN 1"/>
    <property type="match status" value="1"/>
</dbReference>
<dbReference type="PANTHER" id="PTHR44461">
    <property type="entry name" value="QUINONE OXIDOREDUCTASE-LIKE PROTEIN 1"/>
    <property type="match status" value="1"/>
</dbReference>
<evidence type="ECO:0000259" key="1">
    <source>
        <dbReference type="SMART" id="SM00829"/>
    </source>
</evidence>
<reference key="1">
    <citation type="submission" date="2019-01" db="UniProtKB">
        <authorList>
            <consortium name="RefSeq"/>
        </authorList>
    </citation>
    <scope>IDENTIFICATION</scope>
</reference>
<organism evidence="2 3">
    <name type="scientific">Vulpes vulpes</name>
    <name type="common">Red fox</name>
    <dbReference type="NCBI Taxonomy" id="9627"/>
    <lineage>
        <taxon>Eukaryota</taxon>
        <taxon>Metazoa</taxon>
        <taxon>Chordata</taxon>
        <taxon>Craniata</taxon>
        <taxon>Vertebrata</taxon>
        <taxon>Euteleostomi</taxon>
        <taxon>Mammalia</taxon>
        <taxon>Eutheria</taxon>
        <taxon>Laurasiatheria</taxon>
        <taxon>Carnivora</taxon>
        <taxon>Caniformia</taxon>
        <taxon>Canidae</taxon>
        <taxon>Vulpes</taxon>
    </lineage>
</organism>
<dbReference type="CTD" id="9946"/>
<dbReference type="GeneID" id="112909264"/>
<feature type="domain" description="Enoyl reductase (ER)" evidence="1">
    <location>
        <begin position="10"/>
        <end position="309"/>
    </location>
</feature>
<dbReference type="InterPro" id="IPR042633">
    <property type="entry name" value="CRYZL1"/>
</dbReference>
<reference evidence="3" key="2">
    <citation type="submission" date="2025-08" db="UniProtKB">
        <authorList>
            <consortium name="RefSeq"/>
        </authorList>
    </citation>
    <scope>IDENTIFICATION</scope>
    <source>
        <tissue evidence="3">Cell line</tissue>
    </source>
</reference>
<dbReference type="RefSeq" id="XP_025840922.1">
    <property type="nucleotide sequence ID" value="XM_025985137.2"/>
</dbReference>
<proteinExistence type="predicted"/>
<dbReference type="InterPro" id="IPR020843">
    <property type="entry name" value="ER"/>
</dbReference>
<sequence length="311" mass="34468">MKGLYFQKSSTNEEITFVFQERENLPVIEDNYVRLQVKACALSQINTKLLTEMKMEKDFFPVGREIAGIVLDVHKPEKVTWTEAAGTIRDGVRAYTALHYLSHLSPGKSVLIMDGASALGMIAIQLAHHRGAKVISTAGSLEDKQCLERLRPSIARVIDISSGKAHVAESCLEETGGLGVDIVLDAGVRLYSKDDEPAVKLQLLPHKHDIITLLGVGGHWVTTEENLQLDPPDSHCLFLKGATVAFLNDEVWNLSNVQQGKYLCILKDVMEKLSAGVFRPQLDEPIPLYEAKVSMEVVQKNPGRKKQVVQF</sequence>
<dbReference type="SMART" id="SM00829">
    <property type="entry name" value="PKS_ER"/>
    <property type="match status" value="1"/>
</dbReference>
<name>A0A3Q7R6C4_VULVU</name>
<keyword evidence="2" id="KW-1185">Reference proteome</keyword>
<dbReference type="Proteomes" id="UP001652641">
    <property type="component" value="Chromosome 15"/>
</dbReference>
<protein>
    <submittedName>
        <fullName evidence="3">Quinone oxidoreductase-like protein 1 isoform X4</fullName>
    </submittedName>
</protein>
<dbReference type="Gene3D" id="3.90.180.10">
    <property type="entry name" value="Medium-chain alcohol dehydrogenases, catalytic domain"/>
    <property type="match status" value="1"/>
</dbReference>
<dbReference type="SUPFAM" id="SSF50129">
    <property type="entry name" value="GroES-like"/>
    <property type="match status" value="1"/>
</dbReference>
<evidence type="ECO:0000313" key="3">
    <source>
        <dbReference type="RefSeq" id="XP_025840922.1"/>
    </source>
</evidence>
<dbReference type="SUPFAM" id="SSF51735">
    <property type="entry name" value="NAD(P)-binding Rossmann-fold domains"/>
    <property type="match status" value="1"/>
</dbReference>
<gene>
    <name evidence="3" type="primary">CRYZL1</name>
</gene>
<dbReference type="InterPro" id="IPR011032">
    <property type="entry name" value="GroES-like_sf"/>
</dbReference>
<dbReference type="InterPro" id="IPR036291">
    <property type="entry name" value="NAD(P)-bd_dom_sf"/>
</dbReference>
<dbReference type="CDD" id="cd05195">
    <property type="entry name" value="enoyl_red"/>
    <property type="match status" value="1"/>
</dbReference>